<dbReference type="RefSeq" id="WP_344883246.1">
    <property type="nucleotide sequence ID" value="NZ_BAAAZP010000096.1"/>
</dbReference>
<protein>
    <recommendedName>
        <fullName evidence="4">Ig-like domain (Group 3)</fullName>
    </recommendedName>
</protein>
<feature type="chain" id="PRO_5047476527" description="Ig-like domain (Group 3)" evidence="1">
    <location>
        <begin position="29"/>
        <end position="443"/>
    </location>
</feature>
<evidence type="ECO:0008006" key="4">
    <source>
        <dbReference type="Google" id="ProtNLM"/>
    </source>
</evidence>
<comment type="caution">
    <text evidence="2">The sequence shown here is derived from an EMBL/GenBank/DDBJ whole genome shotgun (WGS) entry which is preliminary data.</text>
</comment>
<reference evidence="3" key="1">
    <citation type="journal article" date="2019" name="Int. J. Syst. Evol. Microbiol.">
        <title>The Global Catalogue of Microorganisms (GCM) 10K type strain sequencing project: providing services to taxonomists for standard genome sequencing and annotation.</title>
        <authorList>
            <consortium name="The Broad Institute Genomics Platform"/>
            <consortium name="The Broad Institute Genome Sequencing Center for Infectious Disease"/>
            <person name="Wu L."/>
            <person name="Ma J."/>
        </authorList>
    </citation>
    <scope>NUCLEOTIDE SEQUENCE [LARGE SCALE GENOMIC DNA]</scope>
    <source>
        <strain evidence="3">JCM 16904</strain>
    </source>
</reference>
<keyword evidence="3" id="KW-1185">Reference proteome</keyword>
<sequence length="443" mass="47105">MLQRIRAAALALVVGAGTLVLAPSAATAAAAPTISAVDLSPAAPIVVSGGDVSVTFSFTTTDATTADLKLNGDPVAVTSAPVTGGLKWTGTKSFGPGAAGKWSYTATAHGDGDIAKSGSFDVVKALTTKIADFDAGPDLVDKGDTVKVSGRLLADAKGYDGQSVTITFRERGTDAYRHVAKVTTGRGGWFGARVRAEATGWWRAEFAATSVALGSTSDTDRVDVRHGDLGSRITGFDARPEPVDRGDRLSLSGTLKVEDGGSASGRRVAVYFKEEGTSRWEYVTSDVTDRHGRFWASAVAYDSGWWRAEFDGVRGVNGSVSGADWVHVNQPAPAPEPEKADTRLTKFNATPEPVKRGKYLMFRGVLQVDDEGSWDGYKAKVALYFKPLGSKKWKYVKSTWSNTSGRLYTKTKAAKSGTWKFVFAGDGDTYGDHSGTDYVRVKR</sequence>
<dbReference type="EMBL" id="BAAAZP010000096">
    <property type="protein sequence ID" value="GAA3681248.1"/>
    <property type="molecule type" value="Genomic_DNA"/>
</dbReference>
<keyword evidence="1" id="KW-0732">Signal</keyword>
<evidence type="ECO:0000256" key="1">
    <source>
        <dbReference type="SAM" id="SignalP"/>
    </source>
</evidence>
<feature type="signal peptide" evidence="1">
    <location>
        <begin position="1"/>
        <end position="28"/>
    </location>
</feature>
<evidence type="ECO:0000313" key="2">
    <source>
        <dbReference type="EMBL" id="GAA3681248.1"/>
    </source>
</evidence>
<dbReference type="Proteomes" id="UP001500902">
    <property type="component" value="Unassembled WGS sequence"/>
</dbReference>
<name>A0ABP7C6Q8_9ACTN</name>
<accession>A0ABP7C6Q8</accession>
<organism evidence="2 3">
    <name type="scientific">Nonomuraea antimicrobica</name>
    <dbReference type="NCBI Taxonomy" id="561173"/>
    <lineage>
        <taxon>Bacteria</taxon>
        <taxon>Bacillati</taxon>
        <taxon>Actinomycetota</taxon>
        <taxon>Actinomycetes</taxon>
        <taxon>Streptosporangiales</taxon>
        <taxon>Streptosporangiaceae</taxon>
        <taxon>Nonomuraea</taxon>
    </lineage>
</organism>
<evidence type="ECO:0000313" key="3">
    <source>
        <dbReference type="Proteomes" id="UP001500902"/>
    </source>
</evidence>
<gene>
    <name evidence="2" type="ORF">GCM10022224_051870</name>
</gene>
<proteinExistence type="predicted"/>